<feature type="domain" description="HDOD" evidence="1">
    <location>
        <begin position="19"/>
        <end position="212"/>
    </location>
</feature>
<dbReference type="Gene3D" id="1.10.3210.10">
    <property type="entry name" value="Hypothetical protein af1432"/>
    <property type="match status" value="1"/>
</dbReference>
<dbReference type="Pfam" id="PF08668">
    <property type="entry name" value="HDOD"/>
    <property type="match status" value="1"/>
</dbReference>
<dbReference type="PROSITE" id="PS51833">
    <property type="entry name" value="HDOD"/>
    <property type="match status" value="1"/>
</dbReference>
<dbReference type="Proteomes" id="UP000005953">
    <property type="component" value="Unassembled WGS sequence"/>
</dbReference>
<organism evidence="2 3">
    <name type="scientific">Reinekea blandensis MED297</name>
    <dbReference type="NCBI Taxonomy" id="314283"/>
    <lineage>
        <taxon>Bacteria</taxon>
        <taxon>Pseudomonadati</taxon>
        <taxon>Pseudomonadota</taxon>
        <taxon>Gammaproteobacteria</taxon>
        <taxon>Oceanospirillales</taxon>
        <taxon>Saccharospirillaceae</taxon>
        <taxon>Reinekea</taxon>
    </lineage>
</organism>
<dbReference type="HOGENOM" id="CLU_048246_2_1_6"/>
<dbReference type="PANTHER" id="PTHR33525">
    <property type="match status" value="1"/>
</dbReference>
<name>A4BAG0_9GAMM</name>
<evidence type="ECO:0000259" key="1">
    <source>
        <dbReference type="PROSITE" id="PS51833"/>
    </source>
</evidence>
<dbReference type="EMBL" id="AAOE01000002">
    <property type="protein sequence ID" value="EAR10916.1"/>
    <property type="molecule type" value="Genomic_DNA"/>
</dbReference>
<evidence type="ECO:0000313" key="2">
    <source>
        <dbReference type="EMBL" id="EAR10916.1"/>
    </source>
</evidence>
<dbReference type="InterPro" id="IPR013976">
    <property type="entry name" value="HDOD"/>
</dbReference>
<reference evidence="2 3" key="1">
    <citation type="submission" date="2006-02" db="EMBL/GenBank/DDBJ databases">
        <authorList>
            <person name="Pinhassi J."/>
            <person name="Pedros-Alio C."/>
            <person name="Ferriera S."/>
            <person name="Johnson J."/>
            <person name="Kravitz S."/>
            <person name="Halpern A."/>
            <person name="Remington K."/>
            <person name="Beeson K."/>
            <person name="Tran B."/>
            <person name="Rogers Y.-H."/>
            <person name="Friedman R."/>
            <person name="Venter J.C."/>
        </authorList>
    </citation>
    <scope>NUCLEOTIDE SEQUENCE [LARGE SCALE GENOMIC DNA]</scope>
    <source>
        <strain evidence="2 3">MED297</strain>
    </source>
</reference>
<dbReference type="SUPFAM" id="SSF109604">
    <property type="entry name" value="HD-domain/PDEase-like"/>
    <property type="match status" value="1"/>
</dbReference>
<accession>A4BAG0</accession>
<dbReference type="AlphaFoldDB" id="A4BAG0"/>
<evidence type="ECO:0000313" key="3">
    <source>
        <dbReference type="Proteomes" id="UP000005953"/>
    </source>
</evidence>
<keyword evidence="3" id="KW-1185">Reference proteome</keyword>
<proteinExistence type="predicted"/>
<dbReference type="RefSeq" id="WP_008041499.1">
    <property type="nucleotide sequence ID" value="NZ_CH724149.1"/>
</dbReference>
<gene>
    <name evidence="2" type="ORF">MED297_10411</name>
</gene>
<dbReference type="STRING" id="314283.MED297_10411"/>
<dbReference type="InterPro" id="IPR052340">
    <property type="entry name" value="RNase_Y/CdgJ"/>
</dbReference>
<protein>
    <submittedName>
        <fullName evidence="2">Predicted signal transduction protein</fullName>
    </submittedName>
</protein>
<dbReference type="PANTHER" id="PTHR33525:SF6">
    <property type="entry name" value="HDOD DOMAIN-CONTAINING PROTEIN"/>
    <property type="match status" value="1"/>
</dbReference>
<comment type="caution">
    <text evidence="2">The sequence shown here is derived from an EMBL/GenBank/DDBJ whole genome shotgun (WGS) entry which is preliminary data.</text>
</comment>
<sequence>MSIELDDEQIEQILQGITIPPQPQIMVDLQMEQFQPVPDLGRIADLIAQDVGLAGTMLKIVNSASFGLANHITSVHQAVMLLGIRSVVNIVNGLSIRGQLSDQDIQQLNSFWDTSMDIAVVSRSIARQIGIPAPEDAYSLGLFHNAGIVLMNQRFDGYMDVLREAYASPVERITDVENRHFRTNHAVIGYYTARSWKLPRMICDAISDHHNVARVFERDSDAEAHKRTLLAVLKIAEHLCGNYRLLGKTDTDHEWERIRRYVFEFTGLGDYDLSAMINDFQEMGVASVIASH</sequence>
<dbReference type="OrthoDB" id="9784953at2"/>